<dbReference type="InterPro" id="IPR036291">
    <property type="entry name" value="NAD(P)-bd_dom_sf"/>
</dbReference>
<dbReference type="PROSITE" id="PS00074">
    <property type="entry name" value="GLFV_DEHYDROGENASE"/>
    <property type="match status" value="1"/>
</dbReference>
<dbReference type="InterPro" id="IPR033524">
    <property type="entry name" value="Glu/Leu/Phe/Val_DH_AS"/>
</dbReference>
<sequence>MEAPHGSKNGSQIEPLYDGPLFRNAIQTLDEAAKLINCDPNVLERLKRPRRCITVSVPVRMDDYSVKVFTGYRVQYSPTLGPYKGGIRYHQNVDLQEVVGLAALMTFKNSVLGLPLGGAKGGITVDPTKLSRTEKQNLTRRYASEIGPFVGPTKDIPAPDVGTDPQTMAWFMDTYSQEQGGFAQPGVVTGKPVEIGGSLGRNHATGLGVVYVAEKAFEVNKMSLKGATIAIQGFGNVGSFAAKFAHERGARIVAVSDVSGGIFNGDGLDIPEVLEYIKAHKFLKGYPKATPISNEDLLEVKCDALFPCALENQIDTHNAEKIQAKIIVEGANGPVTNAATKILTKRGVYIAPDVIANGGGVIVSYFEWVQDTMALFWDEDEVNGRLKTIITKAFDKGHSFATEKNVDMRSAAMAVSVQRLEKAMLLRGLYPR</sequence>
<dbReference type="PANTHER" id="PTHR11606">
    <property type="entry name" value="GLUTAMATE DEHYDROGENASE"/>
    <property type="match status" value="1"/>
</dbReference>
<dbReference type="Proteomes" id="UP001152321">
    <property type="component" value="Unassembled WGS sequence"/>
</dbReference>
<feature type="domain" description="Glutamate/phenylalanine/leucine/valine/L-tryptophan dehydrogenase C-terminal" evidence="5">
    <location>
        <begin position="198"/>
        <end position="428"/>
    </location>
</feature>
<dbReference type="InterPro" id="IPR006095">
    <property type="entry name" value="Glu/Leu/Phe/Val/Trp_DH"/>
</dbReference>
<dbReference type="EMBL" id="JANRMI010000003">
    <property type="protein sequence ID" value="MDG0816840.1"/>
    <property type="molecule type" value="Genomic_DNA"/>
</dbReference>
<evidence type="ECO:0000313" key="6">
    <source>
        <dbReference type="EMBL" id="MDG0816840.1"/>
    </source>
</evidence>
<keyword evidence="7" id="KW-1185">Reference proteome</keyword>
<evidence type="ECO:0000259" key="5">
    <source>
        <dbReference type="SMART" id="SM00839"/>
    </source>
</evidence>
<gene>
    <name evidence="6" type="ORF">NWE73_10720</name>
</gene>
<dbReference type="InterPro" id="IPR014362">
    <property type="entry name" value="Glu_DH"/>
</dbReference>
<comment type="similarity">
    <text evidence="1 3 4">Belongs to the Glu/Leu/Phe/Val dehydrogenases family.</text>
</comment>
<evidence type="ECO:0000313" key="7">
    <source>
        <dbReference type="Proteomes" id="UP001152321"/>
    </source>
</evidence>
<dbReference type="Pfam" id="PF00208">
    <property type="entry name" value="ELFV_dehydrog"/>
    <property type="match status" value="1"/>
</dbReference>
<dbReference type="SMART" id="SM00839">
    <property type="entry name" value="ELFV_dehydrog"/>
    <property type="match status" value="1"/>
</dbReference>
<dbReference type="PRINTS" id="PR00082">
    <property type="entry name" value="GLFDHDRGNASE"/>
</dbReference>
<protein>
    <recommendedName>
        <fullName evidence="3">Glutamate dehydrogenase</fullName>
    </recommendedName>
</protein>
<evidence type="ECO:0000256" key="4">
    <source>
        <dbReference type="RuleBase" id="RU004417"/>
    </source>
</evidence>
<accession>A0ABT6DJ29</accession>
<dbReference type="Pfam" id="PF02812">
    <property type="entry name" value="ELFV_dehydrog_N"/>
    <property type="match status" value="1"/>
</dbReference>
<dbReference type="Gene3D" id="3.40.50.10860">
    <property type="entry name" value="Leucine Dehydrogenase, chain A, domain 1"/>
    <property type="match status" value="1"/>
</dbReference>
<dbReference type="PANTHER" id="PTHR11606:SF13">
    <property type="entry name" value="GLUTAMATE DEHYDROGENASE 1, MITOCHONDRIAL"/>
    <property type="match status" value="1"/>
</dbReference>
<dbReference type="InterPro" id="IPR006097">
    <property type="entry name" value="Glu/Leu/Phe/Val/Trp_DH_dimer"/>
</dbReference>
<reference evidence="6" key="1">
    <citation type="submission" date="2022-08" db="EMBL/GenBank/DDBJ databases">
        <title>Novel Bdellovibrio Species Isolated from Svalbard: Designation Bdellovibrio svalbardensis.</title>
        <authorList>
            <person name="Mitchell R.J."/>
            <person name="Choi S.Y."/>
        </authorList>
    </citation>
    <scope>NUCLEOTIDE SEQUENCE</scope>
    <source>
        <strain evidence="6">PAP01</strain>
    </source>
</reference>
<name>A0ABT6DJ29_9BACT</name>
<dbReference type="InterPro" id="IPR046346">
    <property type="entry name" value="Aminoacid_DH-like_N_sf"/>
</dbReference>
<evidence type="ECO:0000256" key="2">
    <source>
        <dbReference type="ARBA" id="ARBA00023002"/>
    </source>
</evidence>
<dbReference type="InterPro" id="IPR006096">
    <property type="entry name" value="Glu/Leu/Phe/Val/Trp_DH_C"/>
</dbReference>
<dbReference type="CDD" id="cd01076">
    <property type="entry name" value="NAD_bind_1_Glu_DH"/>
    <property type="match status" value="1"/>
</dbReference>
<evidence type="ECO:0000256" key="3">
    <source>
        <dbReference type="PIRNR" id="PIRNR000185"/>
    </source>
</evidence>
<evidence type="ECO:0000256" key="1">
    <source>
        <dbReference type="ARBA" id="ARBA00006382"/>
    </source>
</evidence>
<dbReference type="Gene3D" id="3.40.50.720">
    <property type="entry name" value="NAD(P)-binding Rossmann-like Domain"/>
    <property type="match status" value="1"/>
</dbReference>
<proteinExistence type="inferred from homology"/>
<keyword evidence="2 3" id="KW-0560">Oxidoreductase</keyword>
<dbReference type="SUPFAM" id="SSF51735">
    <property type="entry name" value="NAD(P)-binding Rossmann-fold domains"/>
    <property type="match status" value="1"/>
</dbReference>
<dbReference type="SUPFAM" id="SSF53223">
    <property type="entry name" value="Aminoacid dehydrogenase-like, N-terminal domain"/>
    <property type="match status" value="1"/>
</dbReference>
<organism evidence="6 7">
    <name type="scientific">Bdellovibrio svalbardensis</name>
    <dbReference type="NCBI Taxonomy" id="2972972"/>
    <lineage>
        <taxon>Bacteria</taxon>
        <taxon>Pseudomonadati</taxon>
        <taxon>Bdellovibrionota</taxon>
        <taxon>Bdellovibrionia</taxon>
        <taxon>Bdellovibrionales</taxon>
        <taxon>Pseudobdellovibrionaceae</taxon>
        <taxon>Bdellovibrio</taxon>
    </lineage>
</organism>
<dbReference type="InterPro" id="IPR033922">
    <property type="entry name" value="NAD_bind_Glu_DH"/>
</dbReference>
<dbReference type="RefSeq" id="WP_277578318.1">
    <property type="nucleotide sequence ID" value="NZ_JANRMI010000003.1"/>
</dbReference>
<comment type="caution">
    <text evidence="6">The sequence shown here is derived from an EMBL/GenBank/DDBJ whole genome shotgun (WGS) entry which is preliminary data.</text>
</comment>
<dbReference type="PIRSF" id="PIRSF000185">
    <property type="entry name" value="Glu_DH"/>
    <property type="match status" value="1"/>
</dbReference>